<feature type="transmembrane region" description="Helical" evidence="6">
    <location>
        <begin position="128"/>
        <end position="156"/>
    </location>
</feature>
<keyword evidence="3 6" id="KW-0812">Transmembrane</keyword>
<dbReference type="Pfam" id="PF00939">
    <property type="entry name" value="Na_sulph_symp"/>
    <property type="match status" value="1"/>
</dbReference>
<accession>A0A1H6FA35</accession>
<dbReference type="GO" id="GO:0016020">
    <property type="term" value="C:membrane"/>
    <property type="evidence" value="ECO:0007669"/>
    <property type="project" value="UniProtKB-SubCell"/>
</dbReference>
<dbReference type="AlphaFoldDB" id="A0A1H6FA35"/>
<keyword evidence="8" id="KW-1185">Reference proteome</keyword>
<feature type="transmembrane region" description="Helical" evidence="6">
    <location>
        <begin position="95"/>
        <end position="116"/>
    </location>
</feature>
<protein>
    <submittedName>
        <fullName evidence="7">Inner membrane protein YbhI</fullName>
    </submittedName>
</protein>
<dbReference type="PANTHER" id="PTHR42826">
    <property type="entry name" value="DICARBOXYLATE TRANSPORTER 2.1, CHLOROPLASTIC"/>
    <property type="match status" value="1"/>
</dbReference>
<evidence type="ECO:0000256" key="2">
    <source>
        <dbReference type="ARBA" id="ARBA00007349"/>
    </source>
</evidence>
<proteinExistence type="inferred from homology"/>
<dbReference type="RefSeq" id="WP_103920053.1">
    <property type="nucleotide sequence ID" value="NZ_FMSV02000442.1"/>
</dbReference>
<evidence type="ECO:0000256" key="4">
    <source>
        <dbReference type="ARBA" id="ARBA00022989"/>
    </source>
</evidence>
<evidence type="ECO:0000313" key="7">
    <source>
        <dbReference type="EMBL" id="SEH06231.1"/>
    </source>
</evidence>
<name>A0A1H6FA35_9GAMM</name>
<feature type="transmembrane region" description="Helical" evidence="6">
    <location>
        <begin position="271"/>
        <end position="300"/>
    </location>
</feature>
<keyword evidence="4 6" id="KW-1133">Transmembrane helix</keyword>
<dbReference type="InterPro" id="IPR001898">
    <property type="entry name" value="SLC13A/DASS"/>
</dbReference>
<feature type="transmembrane region" description="Helical" evidence="6">
    <location>
        <begin position="177"/>
        <end position="195"/>
    </location>
</feature>
<comment type="subcellular location">
    <subcellularLocation>
        <location evidence="1">Membrane</location>
        <topology evidence="1">Multi-pass membrane protein</topology>
    </subcellularLocation>
</comment>
<keyword evidence="5 6" id="KW-0472">Membrane</keyword>
<organism evidence="7 8">
    <name type="scientific">Candidatus Venteria ishoeyi</name>
    <dbReference type="NCBI Taxonomy" id="1899563"/>
    <lineage>
        <taxon>Bacteria</taxon>
        <taxon>Pseudomonadati</taxon>
        <taxon>Pseudomonadota</taxon>
        <taxon>Gammaproteobacteria</taxon>
        <taxon>Thiotrichales</taxon>
        <taxon>Thiotrichaceae</taxon>
        <taxon>Venteria</taxon>
    </lineage>
</organism>
<sequence length="321" mass="36408">MLAFSVLGLGVVITTSGLTYRYTLMLICRLPAHSFWYQVAVFMTGFLFTPIVPTITGRASIIGPILTDMYKGLDHKTQHNSRTTSMLYSSGQDSLNYLSAIFLTSAPANFMIFGMLPVQEQQAFQFLYWAYAASVTGLIMLVMYFILSALFFHSYHKIIIDQSSVRKELNLLGKMNWHEWLALVGIMILALGIATSSIHKIKVPFLAFSVFFVLLFVGVLTREQFTKKIDWAFLFLLGCLIGVLATMNHLGIDKLLMHNLSWLGEYMRHDFNSFVLILSGVILLVRFFIPLNSGILIFAYRLITAWRMPAGLHRGWSVLLF</sequence>
<reference evidence="7 8" key="1">
    <citation type="submission" date="2016-10" db="EMBL/GenBank/DDBJ databases">
        <authorList>
            <person name="de Groot N.N."/>
        </authorList>
    </citation>
    <scope>NUCLEOTIDE SEQUENCE [LARGE SCALE GENOMIC DNA]</scope>
    <source>
        <strain evidence="7">MBHS1</strain>
    </source>
</reference>
<evidence type="ECO:0000313" key="8">
    <source>
        <dbReference type="Proteomes" id="UP000236724"/>
    </source>
</evidence>
<evidence type="ECO:0000256" key="6">
    <source>
        <dbReference type="SAM" id="Phobius"/>
    </source>
</evidence>
<evidence type="ECO:0000256" key="3">
    <source>
        <dbReference type="ARBA" id="ARBA00022692"/>
    </source>
</evidence>
<dbReference type="GO" id="GO:0022857">
    <property type="term" value="F:transmembrane transporter activity"/>
    <property type="evidence" value="ECO:0007669"/>
    <property type="project" value="InterPro"/>
</dbReference>
<dbReference type="Proteomes" id="UP000236724">
    <property type="component" value="Unassembled WGS sequence"/>
</dbReference>
<feature type="transmembrane region" description="Helical" evidence="6">
    <location>
        <begin position="35"/>
        <end position="55"/>
    </location>
</feature>
<dbReference type="InterPro" id="IPR030676">
    <property type="entry name" value="CitT-rel"/>
</dbReference>
<evidence type="ECO:0000256" key="1">
    <source>
        <dbReference type="ARBA" id="ARBA00004141"/>
    </source>
</evidence>
<comment type="similarity">
    <text evidence="2">Belongs to the SLC13A/DASS transporter (TC 2.A.47) family. DIT1 subfamily.</text>
</comment>
<evidence type="ECO:0000256" key="5">
    <source>
        <dbReference type="ARBA" id="ARBA00023136"/>
    </source>
</evidence>
<gene>
    <name evidence="7" type="primary">ybhI</name>
    <name evidence="7" type="ORF">MBHS_02086</name>
</gene>
<feature type="transmembrane region" description="Helical" evidence="6">
    <location>
        <begin position="232"/>
        <end position="251"/>
    </location>
</feature>
<dbReference type="EMBL" id="FMSV02000442">
    <property type="protein sequence ID" value="SEH06231.1"/>
    <property type="molecule type" value="Genomic_DNA"/>
</dbReference>
<dbReference type="OrthoDB" id="8740737at2"/>
<feature type="transmembrane region" description="Helical" evidence="6">
    <location>
        <begin position="201"/>
        <end position="220"/>
    </location>
</feature>